<comment type="caution">
    <text evidence="2">The sequence shown here is derived from an EMBL/GenBank/DDBJ whole genome shotgun (WGS) entry which is preliminary data.</text>
</comment>
<dbReference type="RefSeq" id="WP_170023347.1">
    <property type="nucleotide sequence ID" value="NZ_JABCSC020000007.1"/>
</dbReference>
<dbReference type="InterPro" id="IPR041238">
    <property type="entry name" value="Rap1a"/>
</dbReference>
<feature type="domain" description="Rap1a immunity protein" evidence="1">
    <location>
        <begin position="75"/>
        <end position="147"/>
    </location>
</feature>
<evidence type="ECO:0000259" key="1">
    <source>
        <dbReference type="Pfam" id="PF18602"/>
    </source>
</evidence>
<proteinExistence type="predicted"/>
<sequence length="151" mass="16048">MRSADVRHVLPVGAASAARQRRASGTPGVWSGRLKSGLCAALCAASLAASAAPDAAPNPGIDSVNLSGTDFFAAYTHSDPAIRERAQLYLLGVMEASEGRSWCSYRIAKSVTLREIVFEHLRKQPAAKLSRRASSLIEEGLQAALPCKEKK</sequence>
<name>A0ABX2IMG6_9RHOO</name>
<dbReference type="Gene3D" id="1.10.890.40">
    <property type="match status" value="1"/>
</dbReference>
<keyword evidence="3" id="KW-1185">Reference proteome</keyword>
<organism evidence="2 3">
    <name type="scientific">Uliginosibacterium aquaticum</name>
    <dbReference type="NCBI Taxonomy" id="2731212"/>
    <lineage>
        <taxon>Bacteria</taxon>
        <taxon>Pseudomonadati</taxon>
        <taxon>Pseudomonadota</taxon>
        <taxon>Betaproteobacteria</taxon>
        <taxon>Rhodocyclales</taxon>
        <taxon>Zoogloeaceae</taxon>
        <taxon>Uliginosibacterium</taxon>
    </lineage>
</organism>
<evidence type="ECO:0000313" key="2">
    <source>
        <dbReference type="EMBL" id="NSL57088.1"/>
    </source>
</evidence>
<gene>
    <name evidence="2" type="ORF">HJ583_018835</name>
</gene>
<accession>A0ABX2IMG6</accession>
<reference evidence="2 3" key="1">
    <citation type="submission" date="2020-06" db="EMBL/GenBank/DDBJ databases">
        <title>Draft genome of Uliginosibacterium sp. IMCC34675.</title>
        <authorList>
            <person name="Song J."/>
        </authorList>
    </citation>
    <scope>NUCLEOTIDE SEQUENCE [LARGE SCALE GENOMIC DNA]</scope>
    <source>
        <strain evidence="2 3">IMCC34675</strain>
    </source>
</reference>
<dbReference type="Proteomes" id="UP000778523">
    <property type="component" value="Unassembled WGS sequence"/>
</dbReference>
<protein>
    <recommendedName>
        <fullName evidence="1">Rap1a immunity protein domain-containing protein</fullName>
    </recommendedName>
</protein>
<dbReference type="EMBL" id="JABCSC020000007">
    <property type="protein sequence ID" value="NSL57088.1"/>
    <property type="molecule type" value="Genomic_DNA"/>
</dbReference>
<evidence type="ECO:0000313" key="3">
    <source>
        <dbReference type="Proteomes" id="UP000778523"/>
    </source>
</evidence>
<dbReference type="Pfam" id="PF18602">
    <property type="entry name" value="Rap1a"/>
    <property type="match status" value="1"/>
</dbReference>